<evidence type="ECO:0000313" key="1">
    <source>
        <dbReference type="EMBL" id="SAK89178.1"/>
    </source>
</evidence>
<dbReference type="EMBL" id="FCOJ02000069">
    <property type="protein sequence ID" value="SAK89178.1"/>
    <property type="molecule type" value="Genomic_DNA"/>
</dbReference>
<dbReference type="Proteomes" id="UP000054596">
    <property type="component" value="Unassembled WGS sequence"/>
</dbReference>
<evidence type="ECO:0000313" key="2">
    <source>
        <dbReference type="Proteomes" id="UP000054596"/>
    </source>
</evidence>
<dbReference type="AlphaFoldDB" id="A0A158D3K4"/>
<gene>
    <name evidence="1" type="ORF">AWB82_06237</name>
</gene>
<keyword evidence="2" id="KW-1185">Reference proteome</keyword>
<comment type="caution">
    <text evidence="1">The sequence shown here is derived from an EMBL/GenBank/DDBJ whole genome shotgun (WGS) entry which is preliminary data.</text>
</comment>
<proteinExistence type="predicted"/>
<dbReference type="RefSeq" id="WP_235023510.1">
    <property type="nucleotide sequence ID" value="NZ_FCOJ02000069.1"/>
</dbReference>
<sequence>MTNSLRLERAVARDADWQVNYPALAMASTIDAVDERRRQIVVAAADETALRAEFFGSLGAILDFQATWDELDTSAKGGSLSPSVGIGGGYRMLIMRGGSSGTRSSQPTSASQTGTLQRLRVALPLFGNTSMSLSTTIAATIRVHAYFSQRT</sequence>
<dbReference type="STRING" id="1777143.AWB82_06237"/>
<accession>A0A158D3K4</accession>
<protein>
    <submittedName>
        <fullName evidence="1">Uncharacterized protein</fullName>
    </submittedName>
</protein>
<name>A0A158D3K4_9BURK</name>
<organism evidence="1 2">
    <name type="scientific">Caballeronia glebae</name>
    <dbReference type="NCBI Taxonomy" id="1777143"/>
    <lineage>
        <taxon>Bacteria</taxon>
        <taxon>Pseudomonadati</taxon>
        <taxon>Pseudomonadota</taxon>
        <taxon>Betaproteobacteria</taxon>
        <taxon>Burkholderiales</taxon>
        <taxon>Burkholderiaceae</taxon>
        <taxon>Caballeronia</taxon>
    </lineage>
</organism>
<reference evidence="1" key="1">
    <citation type="submission" date="2016-01" db="EMBL/GenBank/DDBJ databases">
        <authorList>
            <person name="Peeters C."/>
        </authorList>
    </citation>
    <scope>NUCLEOTIDE SEQUENCE [LARGE SCALE GENOMIC DNA]</scope>
    <source>
        <strain evidence="1">LMG 29325</strain>
    </source>
</reference>